<dbReference type="PRINTS" id="PR00038">
    <property type="entry name" value="HTHLUXR"/>
</dbReference>
<keyword evidence="4" id="KW-0804">Transcription</keyword>
<evidence type="ECO:0000313" key="9">
    <source>
        <dbReference type="Proteomes" id="UP000001192"/>
    </source>
</evidence>
<dbReference type="SUPFAM" id="SSF46894">
    <property type="entry name" value="C-terminal effector domain of the bipartite response regulators"/>
    <property type="match status" value="1"/>
</dbReference>
<dbReference type="PROSITE" id="PS00622">
    <property type="entry name" value="HTH_LUXR_1"/>
    <property type="match status" value="1"/>
</dbReference>
<dbReference type="PANTHER" id="PTHR43214">
    <property type="entry name" value="TWO-COMPONENT RESPONSE REGULATOR"/>
    <property type="match status" value="1"/>
</dbReference>
<reference evidence="8" key="1">
    <citation type="submission" date="2008-04" db="EMBL/GenBank/DDBJ databases">
        <title>Complete sequence of chromosome2 of Burkholderia phymatum STM815.</title>
        <authorList>
            <consortium name="US DOE Joint Genome Institute"/>
            <person name="Copeland A."/>
            <person name="Lucas S."/>
            <person name="Lapidus A."/>
            <person name="Glavina del Rio T."/>
            <person name="Bruce D."/>
            <person name="Goodwin L."/>
            <person name="Dalin E."/>
            <person name="Tice H."/>
            <person name="Pitluck S."/>
            <person name="Chain P."/>
            <person name="Malfatti S."/>
            <person name="Shin M."/>
            <person name="Vergez L."/>
            <person name="Schmutz J."/>
            <person name="Larimer F."/>
            <person name="Land M."/>
            <person name="Hauser L."/>
            <person name="Kyrpides N."/>
            <person name="Mikhailova N."/>
            <person name="Bacher J."/>
            <person name="Blanchard J."/>
            <person name="Cohan F."/>
            <person name="James E."/>
            <person name="Lawrence J."/>
            <person name="Lizotte-Waniewski M."/>
            <person name="Moulin L."/>
            <person name="Rainey P."/>
            <person name="Riley M."/>
            <person name="Souza V."/>
            <person name="Wertz J."/>
            <person name="Young P."/>
        </authorList>
    </citation>
    <scope>NUCLEOTIDE SEQUENCE</scope>
    <source>
        <strain evidence="8">STM815</strain>
    </source>
</reference>
<dbReference type="Proteomes" id="UP000001192">
    <property type="component" value="Chromosome 2"/>
</dbReference>
<dbReference type="GO" id="GO:0003677">
    <property type="term" value="F:DNA binding"/>
    <property type="evidence" value="ECO:0007669"/>
    <property type="project" value="UniProtKB-KW"/>
</dbReference>
<feature type="domain" description="Response regulatory" evidence="7">
    <location>
        <begin position="10"/>
        <end position="126"/>
    </location>
</feature>
<gene>
    <name evidence="8" type="ordered locus">Bphy_4334</name>
</gene>
<dbReference type="InterPro" id="IPR058245">
    <property type="entry name" value="NreC/VraR/RcsB-like_REC"/>
</dbReference>
<feature type="modified residue" description="4-aspartylphosphate" evidence="5">
    <location>
        <position position="61"/>
    </location>
</feature>
<dbReference type="EMBL" id="CP001044">
    <property type="protein sequence ID" value="ACC73450.1"/>
    <property type="molecule type" value="Genomic_DNA"/>
</dbReference>
<evidence type="ECO:0000313" key="8">
    <source>
        <dbReference type="EMBL" id="ACC73450.1"/>
    </source>
</evidence>
<dbReference type="GO" id="GO:0006355">
    <property type="term" value="P:regulation of DNA-templated transcription"/>
    <property type="evidence" value="ECO:0007669"/>
    <property type="project" value="InterPro"/>
</dbReference>
<name>B2JQA9_PARP8</name>
<evidence type="ECO:0000256" key="2">
    <source>
        <dbReference type="ARBA" id="ARBA00023015"/>
    </source>
</evidence>
<accession>B2JQA9</accession>
<dbReference type="Pfam" id="PF00072">
    <property type="entry name" value="Response_reg"/>
    <property type="match status" value="1"/>
</dbReference>
<dbReference type="InterPro" id="IPR039420">
    <property type="entry name" value="WalR-like"/>
</dbReference>
<dbReference type="eggNOG" id="COG2197">
    <property type="taxonomic scope" value="Bacteria"/>
</dbReference>
<dbReference type="AlphaFoldDB" id="B2JQA9"/>
<dbReference type="CDD" id="cd17535">
    <property type="entry name" value="REC_NarL-like"/>
    <property type="match status" value="1"/>
</dbReference>
<evidence type="ECO:0000259" key="6">
    <source>
        <dbReference type="PROSITE" id="PS50043"/>
    </source>
</evidence>
<dbReference type="InterPro" id="IPR000792">
    <property type="entry name" value="Tscrpt_reg_LuxR_C"/>
</dbReference>
<evidence type="ECO:0000256" key="1">
    <source>
        <dbReference type="ARBA" id="ARBA00022553"/>
    </source>
</evidence>
<keyword evidence="2" id="KW-0805">Transcription regulation</keyword>
<dbReference type="PANTHER" id="PTHR43214:SF41">
    <property type="entry name" value="NITRATE_NITRITE RESPONSE REGULATOR PROTEIN NARP"/>
    <property type="match status" value="1"/>
</dbReference>
<evidence type="ECO:0000256" key="3">
    <source>
        <dbReference type="ARBA" id="ARBA00023125"/>
    </source>
</evidence>
<dbReference type="InterPro" id="IPR001789">
    <property type="entry name" value="Sig_transdc_resp-reg_receiver"/>
</dbReference>
<dbReference type="Gene3D" id="3.40.50.2300">
    <property type="match status" value="1"/>
</dbReference>
<dbReference type="SMART" id="SM00448">
    <property type="entry name" value="REC"/>
    <property type="match status" value="1"/>
</dbReference>
<dbReference type="SUPFAM" id="SSF52172">
    <property type="entry name" value="CheY-like"/>
    <property type="match status" value="1"/>
</dbReference>
<dbReference type="CDD" id="cd06170">
    <property type="entry name" value="LuxR_C_like"/>
    <property type="match status" value="1"/>
</dbReference>
<dbReference type="STRING" id="391038.Bphy_4334"/>
<keyword evidence="1 5" id="KW-0597">Phosphoprotein</keyword>
<sequence length="209" mass="22915">MIRNEPSMKRIVIVDDHPMIRGAIVSVFRSDSELQIVGESGDGEEGLRMVLSLKPDLAVLDLDLPSLDGLSMIRRIRAQDDSMRILVLSAKPDHVMSLHTQQAGANGYVSKGRELTEMLTAARTVLLGFDCFPANAPHANKAGGLDVLSPREMEVLQYLARGVSNKEIASRLFLSDKTVSTYKTRLCEKLGLSSLAALIEFATLHKLID</sequence>
<evidence type="ECO:0000259" key="7">
    <source>
        <dbReference type="PROSITE" id="PS50110"/>
    </source>
</evidence>
<evidence type="ECO:0000256" key="5">
    <source>
        <dbReference type="PROSITE-ProRule" id="PRU00169"/>
    </source>
</evidence>
<proteinExistence type="predicted"/>
<feature type="domain" description="HTH luxR-type" evidence="6">
    <location>
        <begin position="141"/>
        <end position="206"/>
    </location>
</feature>
<dbReference type="SMART" id="SM00421">
    <property type="entry name" value="HTH_LUXR"/>
    <property type="match status" value="1"/>
</dbReference>
<evidence type="ECO:0000256" key="4">
    <source>
        <dbReference type="ARBA" id="ARBA00023163"/>
    </source>
</evidence>
<protein>
    <submittedName>
        <fullName evidence="8">Two component transcriptional regulator, LuxR family</fullName>
    </submittedName>
</protein>
<keyword evidence="9" id="KW-1185">Reference proteome</keyword>
<dbReference type="KEGG" id="bph:Bphy_4334"/>
<dbReference type="PROSITE" id="PS50043">
    <property type="entry name" value="HTH_LUXR_2"/>
    <property type="match status" value="1"/>
</dbReference>
<dbReference type="GO" id="GO:0000160">
    <property type="term" value="P:phosphorelay signal transduction system"/>
    <property type="evidence" value="ECO:0007669"/>
    <property type="project" value="InterPro"/>
</dbReference>
<dbReference type="HOGENOM" id="CLU_000445_90_1_4"/>
<keyword evidence="3" id="KW-0238">DNA-binding</keyword>
<dbReference type="Pfam" id="PF00196">
    <property type="entry name" value="GerE"/>
    <property type="match status" value="1"/>
</dbReference>
<dbReference type="InterPro" id="IPR011006">
    <property type="entry name" value="CheY-like_superfamily"/>
</dbReference>
<dbReference type="PROSITE" id="PS50110">
    <property type="entry name" value="RESPONSE_REGULATORY"/>
    <property type="match status" value="1"/>
</dbReference>
<dbReference type="InterPro" id="IPR016032">
    <property type="entry name" value="Sig_transdc_resp-reg_C-effctor"/>
</dbReference>
<organism evidence="8 9">
    <name type="scientific">Paraburkholderia phymatum (strain DSM 17167 / CIP 108236 / LMG 21445 / STM815)</name>
    <name type="common">Burkholderia phymatum</name>
    <dbReference type="NCBI Taxonomy" id="391038"/>
    <lineage>
        <taxon>Bacteria</taxon>
        <taxon>Pseudomonadati</taxon>
        <taxon>Pseudomonadota</taxon>
        <taxon>Betaproteobacteria</taxon>
        <taxon>Burkholderiales</taxon>
        <taxon>Burkholderiaceae</taxon>
        <taxon>Paraburkholderia</taxon>
    </lineage>
</organism>